<feature type="transmembrane region" description="Helical" evidence="2">
    <location>
        <begin position="75"/>
        <end position="98"/>
    </location>
</feature>
<name>A0A6G8AYK0_9LACO</name>
<dbReference type="AlphaFoldDB" id="A0A6G8AYK0"/>
<protein>
    <recommendedName>
        <fullName evidence="3">LiaF transmembrane domain-containing protein</fullName>
    </recommendedName>
</protein>
<feature type="transmembrane region" description="Helical" evidence="2">
    <location>
        <begin position="6"/>
        <end position="26"/>
    </location>
</feature>
<feature type="region of interest" description="Disordered" evidence="1">
    <location>
        <begin position="123"/>
        <end position="160"/>
    </location>
</feature>
<evidence type="ECO:0000313" key="4">
    <source>
        <dbReference type="EMBL" id="QIL50171.1"/>
    </source>
</evidence>
<keyword evidence="2" id="KW-1133">Transmembrane helix</keyword>
<feature type="transmembrane region" description="Helical" evidence="2">
    <location>
        <begin position="33"/>
        <end position="55"/>
    </location>
</feature>
<feature type="domain" description="LiaF transmembrane" evidence="3">
    <location>
        <begin position="7"/>
        <end position="103"/>
    </location>
</feature>
<reference evidence="4 5" key="1">
    <citation type="submission" date="2020-03" db="EMBL/GenBank/DDBJ databases">
        <title>Weissella sp. nov., isolated from Cybister lewisianus.</title>
        <authorList>
            <person name="Hyun D.-W."/>
            <person name="Bae J.-W."/>
        </authorList>
    </citation>
    <scope>NUCLEOTIDE SEQUENCE [LARGE SCALE GENOMIC DNA]</scope>
    <source>
        <strain evidence="4 5">HDW19</strain>
    </source>
</reference>
<dbReference type="Proteomes" id="UP000500741">
    <property type="component" value="Chromosome"/>
</dbReference>
<evidence type="ECO:0000256" key="2">
    <source>
        <dbReference type="SAM" id="Phobius"/>
    </source>
</evidence>
<organism evidence="4 5">
    <name type="scientific">Weissella coleopterorum</name>
    <dbReference type="NCBI Taxonomy" id="2714949"/>
    <lineage>
        <taxon>Bacteria</taxon>
        <taxon>Bacillati</taxon>
        <taxon>Bacillota</taxon>
        <taxon>Bacilli</taxon>
        <taxon>Lactobacillales</taxon>
        <taxon>Lactobacillaceae</taxon>
        <taxon>Weissella</taxon>
    </lineage>
</organism>
<dbReference type="EMBL" id="CP049888">
    <property type="protein sequence ID" value="QIL50171.1"/>
    <property type="molecule type" value="Genomic_DNA"/>
</dbReference>
<keyword evidence="2" id="KW-0812">Transmembrane</keyword>
<proteinExistence type="predicted"/>
<evidence type="ECO:0000259" key="3">
    <source>
        <dbReference type="Pfam" id="PF22570"/>
    </source>
</evidence>
<dbReference type="InterPro" id="IPR054331">
    <property type="entry name" value="LiaF_TM"/>
</dbReference>
<gene>
    <name evidence="4" type="ORF">G7084_01825</name>
</gene>
<keyword evidence="5" id="KW-1185">Reference proteome</keyword>
<evidence type="ECO:0000256" key="1">
    <source>
        <dbReference type="SAM" id="MobiDB-lite"/>
    </source>
</evidence>
<dbReference type="RefSeq" id="WP_166009512.1">
    <property type="nucleotide sequence ID" value="NZ_CP049888.1"/>
</dbReference>
<evidence type="ECO:0000313" key="5">
    <source>
        <dbReference type="Proteomes" id="UP000500741"/>
    </source>
</evidence>
<feature type="compositionally biased region" description="Basic and acidic residues" evidence="1">
    <location>
        <begin position="124"/>
        <end position="135"/>
    </location>
</feature>
<dbReference type="KEGG" id="wco:G7084_01825"/>
<dbReference type="Pfam" id="PF22570">
    <property type="entry name" value="LiaF-TM"/>
    <property type="match status" value="1"/>
</dbReference>
<accession>A0A6G8AYK0</accession>
<sequence>MKKTNWFWGSFFIIAAAFLIATQIGWLSFQMPLVTVTFAIILIALLVSNLMYRSIGGSIITLTGLAMLFNRQLGIQALMPWTIIGVALLLLIGLKLIFGSRNRWYHYDWHQVQTDQFYHSSPHHSFDQSADRPLHADQASNSTNASAEFEEGTTDSGSTTINITTTMGNNIRYLQEPNVNKINLHNYMGDTKVYFDQLANVDQIELILDNSLGSVNLYLPGNWQITNELNSFLSALDERGIRRQADGPQLVIRGRVYLGNVVIHYI</sequence>
<keyword evidence="2" id="KW-0472">Membrane</keyword>